<organism evidence="2 3">
    <name type="scientific">Corynebacterium phage EmiRose</name>
    <dbReference type="NCBI Taxonomy" id="2565372"/>
    <lineage>
        <taxon>Viruses</taxon>
        <taxon>Duplodnaviria</taxon>
        <taxon>Heunggongvirae</taxon>
        <taxon>Uroviricota</taxon>
        <taxon>Caudoviricetes</taxon>
        <taxon>Emirosevirus</taxon>
        <taxon>Emirosevirus emirose</taxon>
    </lineage>
</organism>
<gene>
    <name evidence="2" type="primary">2</name>
    <name evidence="2" type="ORF">SEA_EMIROSE_2</name>
</gene>
<dbReference type="EMBL" id="MN586033">
    <property type="protein sequence ID" value="QGJ94135.1"/>
    <property type="molecule type" value="Genomic_DNA"/>
</dbReference>
<evidence type="ECO:0000313" key="2">
    <source>
        <dbReference type="EMBL" id="QGJ94135.1"/>
    </source>
</evidence>
<name>A0A649VQ14_9CAUD</name>
<evidence type="ECO:0000313" key="3">
    <source>
        <dbReference type="Proteomes" id="UP000427166"/>
    </source>
</evidence>
<sequence>MAGDVKTREHKDAPGTHYDKEGKPSSLVTPEWAASDYRLKVPPTLILPKTEPVGVQTPSHFVAPLWHTTAGDDAVDLAAACGLDLLPWQQLVLRNALGERLNKWAAFEVALVLPRQNGKNVIITARQLAGLFLFDEEQQVHTAHKFKTARSAHRDLVKYIQNQPELWEQVRSAPTSSENTAVVLHDGRRIDFLARQGGQGRGLTGDTVYLDEAFQLPKDVVGDLLPTLSARPRPQLWYTSSAGMEYSEVLETIRNRAIKEPQKEKFLAYMEWSADLGQYPVDSVEAVAVSNPSLGYFQDWEWIEGTELKAMDEEKYARERLGVWHDKAAAAVIGPEVWKRAAITADDIAGIAIVKRSLAIEVTPDRSLSVIAGAAELEDGRVVVEIIEQKAGTAWLVNACESRVKTADPHAGIVFDSFSGAMSIAPMLAQRGIPISAATTRDLTSGTADFYDKIMQKDEHGSPDPHILHPVDGSEFLDDAAFTARRRLVGSSKTAWTWAEGAAEVSLTPLRAVTLALKGLSLPAIKPKKKRRVV</sequence>
<keyword evidence="3" id="KW-1185">Reference proteome</keyword>
<dbReference type="InterPro" id="IPR027417">
    <property type="entry name" value="P-loop_NTPase"/>
</dbReference>
<dbReference type="KEGG" id="vg:80018856"/>
<reference evidence="2 3" key="1">
    <citation type="submission" date="2019-10" db="EMBL/GenBank/DDBJ databases">
        <authorList>
            <person name="Davis E.R."/>
            <person name="Mohamed A."/>
            <person name="Ilzat A."/>
            <person name="Sivanathan V."/>
            <person name="Garlena R.A."/>
            <person name="Russell D.A."/>
            <person name="Pope W.H."/>
            <person name="Jacobs-Sera D."/>
            <person name="Hatfull G.F."/>
        </authorList>
    </citation>
    <scope>NUCLEOTIDE SEQUENCE [LARGE SCALE GENOMIC DNA]</scope>
</reference>
<dbReference type="RefSeq" id="YP_010754269.1">
    <property type="nucleotide sequence ID" value="NC_073458.1"/>
</dbReference>
<proteinExistence type="predicted"/>
<dbReference type="Proteomes" id="UP000427166">
    <property type="component" value="Segment"/>
</dbReference>
<feature type="region of interest" description="Disordered" evidence="1">
    <location>
        <begin position="1"/>
        <end position="27"/>
    </location>
</feature>
<protein>
    <submittedName>
        <fullName evidence="2">Terminase large subunit</fullName>
    </submittedName>
</protein>
<dbReference type="Gene3D" id="3.40.50.300">
    <property type="entry name" value="P-loop containing nucleotide triphosphate hydrolases"/>
    <property type="match status" value="1"/>
</dbReference>
<evidence type="ECO:0000256" key="1">
    <source>
        <dbReference type="SAM" id="MobiDB-lite"/>
    </source>
</evidence>
<accession>A0A649VQ14</accession>
<feature type="compositionally biased region" description="Basic and acidic residues" evidence="1">
    <location>
        <begin position="1"/>
        <end position="23"/>
    </location>
</feature>
<dbReference type="GeneID" id="80018856"/>